<dbReference type="InterPro" id="IPR025332">
    <property type="entry name" value="DUF4238"/>
</dbReference>
<evidence type="ECO:0008006" key="3">
    <source>
        <dbReference type="Google" id="ProtNLM"/>
    </source>
</evidence>
<name>M4W0F3_9BACT</name>
<dbReference type="OrthoDB" id="7556813at2"/>
<gene>
    <name evidence="1" type="ORF">A11S_2121</name>
</gene>
<dbReference type="EMBL" id="CP003538">
    <property type="protein sequence ID" value="AGH98919.1"/>
    <property type="molecule type" value="Genomic_DNA"/>
</dbReference>
<reference evidence="1 2" key="1">
    <citation type="journal article" date="2013" name="ISME J.">
        <title>By their genes ye shall know them: genomic signatures of predatory bacteria.</title>
        <authorList>
            <person name="Pasternak Z."/>
            <person name="Pietrokovski S."/>
            <person name="Rotem O."/>
            <person name="Gophna U."/>
            <person name="Lurie-Weinberger M.N."/>
            <person name="Jurkevitch E."/>
        </authorList>
    </citation>
    <scope>NUCLEOTIDE SEQUENCE [LARGE SCALE GENOMIC DNA]</scope>
    <source>
        <strain evidence="1">EPB</strain>
    </source>
</reference>
<dbReference type="AlphaFoldDB" id="M4W0F3"/>
<dbReference type="HOGENOM" id="CLU_077971_0_0_5"/>
<proteinExistence type="predicted"/>
<dbReference type="Proteomes" id="UP000011932">
    <property type="component" value="Chromosome"/>
</dbReference>
<dbReference type="Pfam" id="PF14022">
    <property type="entry name" value="DUF4238"/>
    <property type="match status" value="1"/>
</dbReference>
<protein>
    <recommendedName>
        <fullName evidence="3">DUF4238 domain-containing protein</fullName>
    </recommendedName>
</protein>
<evidence type="ECO:0000313" key="2">
    <source>
        <dbReference type="Proteomes" id="UP000011932"/>
    </source>
</evidence>
<evidence type="ECO:0000313" key="1">
    <source>
        <dbReference type="EMBL" id="AGH98919.1"/>
    </source>
</evidence>
<dbReference type="RefSeq" id="WP_015468433.1">
    <property type="nucleotide sequence ID" value="NC_020812.1"/>
</dbReference>
<organism evidence="1 2">
    <name type="scientific">Micavibrio aeruginosavorus EPB</name>
    <dbReference type="NCBI Taxonomy" id="349215"/>
    <lineage>
        <taxon>Bacteria</taxon>
        <taxon>Pseudomonadati</taxon>
        <taxon>Bdellovibrionota</taxon>
        <taxon>Bdellovibrionia</taxon>
        <taxon>Bdellovibrionales</taxon>
        <taxon>Pseudobdellovibrionaceae</taxon>
        <taxon>Micavibrio</taxon>
    </lineage>
</organism>
<dbReference type="KEGG" id="man:A11S_2121"/>
<accession>M4W0F3</accession>
<sequence>MKIRGQHFVWRYYLQAWADGAGVIHCLRDGKIFPVQPKDVAKERDFYRLKSLTPEDINFLELFAINVAPAHLQNAHRKLLASFTTITRLSDSANSSLPEGHELRRELDIAVNNAEEMLHGRIENVAQKYLDALRNGDASFFPDDRGLPNFMYFLSAQHFRTKGLKEKLFTKSYPLGTSAYLEKTWNVLSHIFAGNLGWSLYAERKQHQLIILENDTGIPLLTADQPTINIHATSDDQPPERLAFYYPISPRLAMLLLDEPPQDQPTLRRQLTAEEVDAYNQGMVERSYEMVFSADRQQLESIQRKAG</sequence>